<evidence type="ECO:0000313" key="3">
    <source>
        <dbReference type="Proteomes" id="UP000799536"/>
    </source>
</evidence>
<comment type="caution">
    <text evidence="2">The sequence shown here is derived from an EMBL/GenBank/DDBJ whole genome shotgun (WGS) entry which is preliminary data.</text>
</comment>
<dbReference type="Proteomes" id="UP000799536">
    <property type="component" value="Unassembled WGS sequence"/>
</dbReference>
<dbReference type="OrthoDB" id="4732550at2759"/>
<evidence type="ECO:0000313" key="2">
    <source>
        <dbReference type="EMBL" id="KAF2196790.1"/>
    </source>
</evidence>
<accession>A0A9P4MU67</accession>
<sequence length="846" mass="96563">MGPQLRIHASQSRSGNKGKYRALLRSSEPPKSPLAKGNPCDAVEKDGTACKTVLPSDGPTWCKRHLSERKDLNTRWKKAQDEAEKIEAINPDTAKQKVLKLRLTVELRRQLRERFYPRGGDTADYIHWVMRLERAVRGLADSILMSNMARHPTPEIPGVTTPATESHMSGLLEKIMILRSPLDPKIPIDSLQDLPDDGTILVLKHFYTDLCSDAVRRLYKIVPDLNDGTSQNAPHKTPVLHDGGTDILRAWFRIMIFNDSDAEALEHATRSTSIDDFLRGCHPSQVETYCDFFEKAWRPHAVQYLRVAICAQTLAAGDKKTISILGGTIPSNTEGVKMTKPCWDILYRWFPNLLTPWTLASICQNFEDYTTICKLLMIGLYREQWFDPQSILLDCTTGVYLGFIPTSKGNYTSLAGLEQKGDAVEQVEARNYVTGQMAIGDPLTETFLDEIRKRTERLLLVVYEGTNAGATVYPSDDDLFVRRRRTAKIDEDLEQSPWTTELTLEDIKNDLRLRKTSTSMYDPIVVDSWQFIIIDKQAGLPFTLFDIIQDALLMLVGDPSPKQVAKLVIREVIPPSVQEIFLEEVRLDSSAEMKFPPPPEVQFEGNRQRCWDADRQVVLAHEAKIAENRSRDADRFIRRVIDDMERNGIVSLATEYERPQTRPVVIQGSDGGLDLYFPYEFGGLAPDSGLTPSLTLPPNDCLLEFAKSFKQKHPSAIMAKGSIQTHYCAWPMPSIKRLGKSRLNFATWEGHIYHWNAMPFDRPWSERAWQYYLNHYINSKYPFVMFYLTTFVICAVDQEDAEKVTATILDETEKREWRVILPSLRDWKADIEELKLEDMFHGIRPM</sequence>
<organism evidence="2 3">
    <name type="scientific">Delitschia confertaspora ATCC 74209</name>
    <dbReference type="NCBI Taxonomy" id="1513339"/>
    <lineage>
        <taxon>Eukaryota</taxon>
        <taxon>Fungi</taxon>
        <taxon>Dikarya</taxon>
        <taxon>Ascomycota</taxon>
        <taxon>Pezizomycotina</taxon>
        <taxon>Dothideomycetes</taxon>
        <taxon>Pleosporomycetidae</taxon>
        <taxon>Pleosporales</taxon>
        <taxon>Delitschiaceae</taxon>
        <taxon>Delitschia</taxon>
    </lineage>
</organism>
<name>A0A9P4MU67_9PLEO</name>
<feature type="region of interest" description="Disordered" evidence="1">
    <location>
        <begin position="1"/>
        <end position="21"/>
    </location>
</feature>
<evidence type="ECO:0000256" key="1">
    <source>
        <dbReference type="SAM" id="MobiDB-lite"/>
    </source>
</evidence>
<reference evidence="2" key="1">
    <citation type="journal article" date="2020" name="Stud. Mycol.">
        <title>101 Dothideomycetes genomes: a test case for predicting lifestyles and emergence of pathogens.</title>
        <authorList>
            <person name="Haridas S."/>
            <person name="Albert R."/>
            <person name="Binder M."/>
            <person name="Bloem J."/>
            <person name="Labutti K."/>
            <person name="Salamov A."/>
            <person name="Andreopoulos B."/>
            <person name="Baker S."/>
            <person name="Barry K."/>
            <person name="Bills G."/>
            <person name="Bluhm B."/>
            <person name="Cannon C."/>
            <person name="Castanera R."/>
            <person name="Culley D."/>
            <person name="Daum C."/>
            <person name="Ezra D."/>
            <person name="Gonzalez J."/>
            <person name="Henrissat B."/>
            <person name="Kuo A."/>
            <person name="Liang C."/>
            <person name="Lipzen A."/>
            <person name="Lutzoni F."/>
            <person name="Magnuson J."/>
            <person name="Mondo S."/>
            <person name="Nolan M."/>
            <person name="Ohm R."/>
            <person name="Pangilinan J."/>
            <person name="Park H.-J."/>
            <person name="Ramirez L."/>
            <person name="Alfaro M."/>
            <person name="Sun H."/>
            <person name="Tritt A."/>
            <person name="Yoshinaga Y."/>
            <person name="Zwiers L.-H."/>
            <person name="Turgeon B."/>
            <person name="Goodwin S."/>
            <person name="Spatafora J."/>
            <person name="Crous P."/>
            <person name="Grigoriev I."/>
        </authorList>
    </citation>
    <scope>NUCLEOTIDE SEQUENCE</scope>
    <source>
        <strain evidence="2">ATCC 74209</strain>
    </source>
</reference>
<keyword evidence="3" id="KW-1185">Reference proteome</keyword>
<dbReference type="EMBL" id="ML994323">
    <property type="protein sequence ID" value="KAF2196790.1"/>
    <property type="molecule type" value="Genomic_DNA"/>
</dbReference>
<gene>
    <name evidence="2" type="ORF">GQ43DRAFT_425896</name>
</gene>
<proteinExistence type="predicted"/>
<dbReference type="AlphaFoldDB" id="A0A9P4MU67"/>
<protein>
    <submittedName>
        <fullName evidence="2">Uncharacterized protein</fullName>
    </submittedName>
</protein>